<accession>A0A512REN2</accession>
<dbReference type="InterPro" id="IPR037035">
    <property type="entry name" value="GK-like_C_sf"/>
</dbReference>
<name>A0A512REN2_9BACT</name>
<evidence type="ECO:0000259" key="2">
    <source>
        <dbReference type="Pfam" id="PF13660"/>
    </source>
</evidence>
<dbReference type="InterPro" id="IPR025286">
    <property type="entry name" value="MOFRL_assoc_dom"/>
</dbReference>
<keyword evidence="3" id="KW-0670">Pyruvate</keyword>
<reference evidence="3 4" key="1">
    <citation type="submission" date="2019-07" db="EMBL/GenBank/DDBJ databases">
        <title>Whole genome shotgun sequence of Chitinophaga cymbidii NBRC 109752.</title>
        <authorList>
            <person name="Hosoyama A."/>
            <person name="Uohara A."/>
            <person name="Ohji S."/>
            <person name="Ichikawa N."/>
        </authorList>
    </citation>
    <scope>NUCLEOTIDE SEQUENCE [LARGE SCALE GENOMIC DNA]</scope>
    <source>
        <strain evidence="3 4">NBRC 109752</strain>
    </source>
</reference>
<comment type="caution">
    <text evidence="3">The sequence shown here is derived from an EMBL/GenBank/DDBJ whole genome shotgun (WGS) entry which is preliminary data.</text>
</comment>
<dbReference type="GO" id="GO:0005737">
    <property type="term" value="C:cytoplasm"/>
    <property type="evidence" value="ECO:0007669"/>
    <property type="project" value="TreeGrafter"/>
</dbReference>
<dbReference type="InterPro" id="IPR038614">
    <property type="entry name" value="GK_N_sf"/>
</dbReference>
<organism evidence="3 4">
    <name type="scientific">Chitinophaga cymbidii</name>
    <dbReference type="NCBI Taxonomy" id="1096750"/>
    <lineage>
        <taxon>Bacteria</taxon>
        <taxon>Pseudomonadati</taxon>
        <taxon>Bacteroidota</taxon>
        <taxon>Chitinophagia</taxon>
        <taxon>Chitinophagales</taxon>
        <taxon>Chitinophagaceae</taxon>
        <taxon>Chitinophaga</taxon>
    </lineage>
</organism>
<proteinExistence type="predicted"/>
<dbReference type="Proteomes" id="UP000321436">
    <property type="component" value="Unassembled WGS sequence"/>
</dbReference>
<dbReference type="InterPro" id="IPR007835">
    <property type="entry name" value="MOFRL"/>
</dbReference>
<dbReference type="InterPro" id="IPR039760">
    <property type="entry name" value="MOFRL_protein"/>
</dbReference>
<dbReference type="Gene3D" id="3.40.50.10180">
    <property type="entry name" value="Glycerate kinase, MOFRL-like N-terminal domain"/>
    <property type="match status" value="1"/>
</dbReference>
<dbReference type="RefSeq" id="WP_146857653.1">
    <property type="nucleotide sequence ID" value="NZ_BKAU01000001.1"/>
</dbReference>
<dbReference type="SUPFAM" id="SSF82544">
    <property type="entry name" value="GckA/TtuD-like"/>
    <property type="match status" value="1"/>
</dbReference>
<dbReference type="Pfam" id="PF05161">
    <property type="entry name" value="MOFRL"/>
    <property type="match status" value="1"/>
</dbReference>
<dbReference type="Pfam" id="PF13660">
    <property type="entry name" value="DUF4147"/>
    <property type="match status" value="1"/>
</dbReference>
<sequence>MERYTRQAIDIFRHAVAAAQPRQFMRTCFEPGLIPPQARILVAGAGKASAAMAQAAEEIWGEQITGGMVITNRQEPLPLQKVRQVQAAHPVPDNDSLLATDMLQDMIAGAKQSGEETIILFLLSGGASSLMADVPPGSSLTEVRQLFDDLLKSGADIREMNTVRKHLSRVKGGQLARSAYPTRIFSVILSDVPGNDPAVIGSGPTVPDPTTFADAWDILEKYRLVATLPPGLRKHLEQGLAGSIPDTPKPGDHAFAHSRYTVAASNHLALEAARQHAEKLGYHAQILTDTATGEARTLGMSLAKHAMDYYGPYPACLLVGGESTVVVKGGGLGGRNQELALAAGIALKDTPHITFLSAGTDGIDGPTDAAGAVVNARIMQSAPDPLPYMEQNDSYHFFEKTGTHIKTGPTQTNVMDIMVILIQEPVS</sequence>
<evidence type="ECO:0000259" key="1">
    <source>
        <dbReference type="Pfam" id="PF05161"/>
    </source>
</evidence>
<keyword evidence="4" id="KW-1185">Reference proteome</keyword>
<evidence type="ECO:0000313" key="3">
    <source>
        <dbReference type="EMBL" id="GEP94165.1"/>
    </source>
</evidence>
<feature type="domain" description="MOFRL" evidence="1">
    <location>
        <begin position="315"/>
        <end position="416"/>
    </location>
</feature>
<dbReference type="Gene3D" id="3.40.1480.10">
    <property type="entry name" value="MOFRL domain"/>
    <property type="match status" value="1"/>
</dbReference>
<dbReference type="OrthoDB" id="9766552at2"/>
<feature type="domain" description="MOFRL-associated" evidence="2">
    <location>
        <begin position="9"/>
        <end position="237"/>
    </location>
</feature>
<dbReference type="EMBL" id="BKAU01000001">
    <property type="protein sequence ID" value="GEP94165.1"/>
    <property type="molecule type" value="Genomic_DNA"/>
</dbReference>
<protein>
    <submittedName>
        <fullName evidence="3">Hydroxypyruvate reductase</fullName>
    </submittedName>
</protein>
<evidence type="ECO:0000313" key="4">
    <source>
        <dbReference type="Proteomes" id="UP000321436"/>
    </source>
</evidence>
<dbReference type="AlphaFoldDB" id="A0A512REN2"/>
<dbReference type="GO" id="GO:0008887">
    <property type="term" value="F:glycerate kinase activity"/>
    <property type="evidence" value="ECO:0007669"/>
    <property type="project" value="InterPro"/>
</dbReference>
<dbReference type="PANTHER" id="PTHR12227:SF0">
    <property type="entry name" value="GLYCERATE KINASE"/>
    <property type="match status" value="1"/>
</dbReference>
<gene>
    <name evidence="3" type="ORF">CCY01nite_04250</name>
</gene>
<dbReference type="PANTHER" id="PTHR12227">
    <property type="entry name" value="GLYCERATE KINASE"/>
    <property type="match status" value="1"/>
</dbReference>